<dbReference type="PROSITE" id="PS51035">
    <property type="entry name" value="BAG"/>
    <property type="match status" value="1"/>
</dbReference>
<feature type="region of interest" description="Disordered" evidence="1">
    <location>
        <begin position="474"/>
        <end position="562"/>
    </location>
</feature>
<dbReference type="GeneID" id="27686639"/>
<feature type="region of interest" description="Disordered" evidence="1">
    <location>
        <begin position="379"/>
        <end position="410"/>
    </location>
</feature>
<dbReference type="Gene3D" id="1.20.58.120">
    <property type="entry name" value="BAG domain"/>
    <property type="match status" value="1"/>
</dbReference>
<evidence type="ECO:0000313" key="4">
    <source>
        <dbReference type="Proteomes" id="UP000053201"/>
    </source>
</evidence>
<evidence type="ECO:0000259" key="2">
    <source>
        <dbReference type="PROSITE" id="PS51035"/>
    </source>
</evidence>
<feature type="compositionally biased region" description="Polar residues" evidence="1">
    <location>
        <begin position="501"/>
        <end position="520"/>
    </location>
</feature>
<feature type="compositionally biased region" description="Low complexity" evidence="1">
    <location>
        <begin position="236"/>
        <end position="251"/>
    </location>
</feature>
<evidence type="ECO:0000256" key="1">
    <source>
        <dbReference type="SAM" id="MobiDB-lite"/>
    </source>
</evidence>
<feature type="domain" description="BAG" evidence="2">
    <location>
        <begin position="317"/>
        <end position="369"/>
    </location>
</feature>
<reference evidence="3 4" key="1">
    <citation type="submission" date="2009-08" db="EMBL/GenBank/DDBJ databases">
        <title>The Genome Sequence of Spizellomyces punctatus strain DAOM BR117.</title>
        <authorList>
            <consortium name="The Broad Institute Genome Sequencing Platform"/>
            <person name="Russ C."/>
            <person name="Cuomo C."/>
            <person name="Shea T."/>
            <person name="Young S.K."/>
            <person name="Zeng Q."/>
            <person name="Koehrsen M."/>
            <person name="Haas B."/>
            <person name="Borodovsky M."/>
            <person name="Guigo R."/>
            <person name="Alvarado L."/>
            <person name="Berlin A."/>
            <person name="Bochicchio J."/>
            <person name="Borenstein D."/>
            <person name="Chapman S."/>
            <person name="Chen Z."/>
            <person name="Engels R."/>
            <person name="Freedman E."/>
            <person name="Gellesch M."/>
            <person name="Goldberg J."/>
            <person name="Griggs A."/>
            <person name="Gujja S."/>
            <person name="Heiman D."/>
            <person name="Hepburn T."/>
            <person name="Howarth C."/>
            <person name="Jen D."/>
            <person name="Larson L."/>
            <person name="Lewis B."/>
            <person name="Mehta T."/>
            <person name="Park D."/>
            <person name="Pearson M."/>
            <person name="Roberts A."/>
            <person name="Saif S."/>
            <person name="Shenoy N."/>
            <person name="Sisk P."/>
            <person name="Stolte C."/>
            <person name="Sykes S."/>
            <person name="Thomson T."/>
            <person name="Walk T."/>
            <person name="White J."/>
            <person name="Yandava C."/>
            <person name="Burger G."/>
            <person name="Gray M.W."/>
            <person name="Holland P.W.H."/>
            <person name="King N."/>
            <person name="Lang F.B.F."/>
            <person name="Roger A.J."/>
            <person name="Ruiz-Trillo I."/>
            <person name="Lander E."/>
            <person name="Nusbaum C."/>
        </authorList>
    </citation>
    <scope>NUCLEOTIDE SEQUENCE [LARGE SCALE GENOMIC DNA]</scope>
    <source>
        <strain evidence="3 4">DAOM BR117</strain>
    </source>
</reference>
<name>A0A0L0HJJ0_SPIPD</name>
<proteinExistence type="predicted"/>
<dbReference type="OMA" id="AHATKEN"/>
<dbReference type="VEuPathDB" id="FungiDB:SPPG_03092"/>
<dbReference type="OrthoDB" id="333905at2759"/>
<protein>
    <recommendedName>
        <fullName evidence="2">BAG domain-containing protein</fullName>
    </recommendedName>
</protein>
<feature type="region of interest" description="Disordered" evidence="1">
    <location>
        <begin position="224"/>
        <end position="251"/>
    </location>
</feature>
<dbReference type="InterPro" id="IPR003103">
    <property type="entry name" value="BAG_domain"/>
</dbReference>
<accession>A0A0L0HJJ0</accession>
<dbReference type="RefSeq" id="XP_016609321.1">
    <property type="nucleotide sequence ID" value="XM_016751380.1"/>
</dbReference>
<feature type="compositionally biased region" description="Polar residues" evidence="1">
    <location>
        <begin position="528"/>
        <end position="537"/>
    </location>
</feature>
<organism evidence="3 4">
    <name type="scientific">Spizellomyces punctatus (strain DAOM BR117)</name>
    <dbReference type="NCBI Taxonomy" id="645134"/>
    <lineage>
        <taxon>Eukaryota</taxon>
        <taxon>Fungi</taxon>
        <taxon>Fungi incertae sedis</taxon>
        <taxon>Chytridiomycota</taxon>
        <taxon>Chytridiomycota incertae sedis</taxon>
        <taxon>Chytridiomycetes</taxon>
        <taxon>Spizellomycetales</taxon>
        <taxon>Spizellomycetaceae</taxon>
        <taxon>Spizellomyces</taxon>
    </lineage>
</organism>
<feature type="region of interest" description="Disordered" evidence="1">
    <location>
        <begin position="137"/>
        <end position="162"/>
    </location>
</feature>
<dbReference type="SUPFAM" id="SSF63491">
    <property type="entry name" value="BAG domain"/>
    <property type="match status" value="1"/>
</dbReference>
<dbReference type="InParanoid" id="A0A0L0HJJ0"/>
<sequence>MYYIYPNEPRYTVANPGDFFRQQLLDAQRQRAFEETQRRRAYEDALRRRALEEEIQRRAIEEELERRRAIEMEVRRRQAIEAELARQRELEKEMLLRDYERELLRRRREEDQRQAFYDALLEEQERREQERRLWRKRLQQQQHPYGPRRKVPTGSDSEEELTIKPSAPARQIPILFLNQAAHPAATMTPPEPQEPRVVPRAQSPAREAIRSLVTSPSVTPTIRAGARAQSPVNENTTQPTTPAPITSAATSTPVDDRILTFKQTRAARILQKHFRQTRPKLITLARIVEDLRTAQRDLEPTVLSTPLVVTNGKLLPQNNKAFVMLEETLTKLLVRADAVQSDGVALVRDARKKVVGAVNTVLGHLDAIRRDALRRAAEEEASRVTSEQVVNKDSMDVDQDPSTTVDSLPPSELEVVQNTDAMQVDDESTTTCATATNSAGAVAMEDEGDQVPEQPLDTINEIICQAADAELQVESDHDDGMQVESDDQGAQSDKQDALSADTGSDVQSVETPNPENSSDVQAVDSGAATETQPTPALSSPGEVEPAHQDMTSSPVTKGSEPFILVQSPAKSPSCSVVVDPFLQRDNCVAVTAEG</sequence>
<dbReference type="Proteomes" id="UP000053201">
    <property type="component" value="Unassembled WGS sequence"/>
</dbReference>
<dbReference type="STRING" id="645134.A0A0L0HJJ0"/>
<dbReference type="InterPro" id="IPR036533">
    <property type="entry name" value="BAG_dom_sf"/>
</dbReference>
<evidence type="ECO:0000313" key="3">
    <source>
        <dbReference type="EMBL" id="KND01282.1"/>
    </source>
</evidence>
<dbReference type="Pfam" id="PF02179">
    <property type="entry name" value="BAG"/>
    <property type="match status" value="1"/>
</dbReference>
<dbReference type="AlphaFoldDB" id="A0A0L0HJJ0"/>
<dbReference type="GO" id="GO:0051087">
    <property type="term" value="F:protein-folding chaperone binding"/>
    <property type="evidence" value="ECO:0007669"/>
    <property type="project" value="InterPro"/>
</dbReference>
<keyword evidence="4" id="KW-1185">Reference proteome</keyword>
<gene>
    <name evidence="3" type="ORF">SPPG_03092</name>
</gene>
<dbReference type="EMBL" id="KQ257454">
    <property type="protein sequence ID" value="KND01282.1"/>
    <property type="molecule type" value="Genomic_DNA"/>
</dbReference>